<evidence type="ECO:0008006" key="3">
    <source>
        <dbReference type="Google" id="ProtNLM"/>
    </source>
</evidence>
<accession>A0ABR6W3T1</accession>
<name>A0ABR6W3T1_9BACT</name>
<sequence length="65" mass="6781">MKAKTIKQDACSSLTAAELQQIQGGGKGFISMIPGMFPPGIIVTPFPPICGTSPIIEPDGGIIFY</sequence>
<dbReference type="RefSeq" id="WP_186737042.1">
    <property type="nucleotide sequence ID" value="NZ_VFIA01000008.1"/>
</dbReference>
<keyword evidence="2" id="KW-1185">Reference proteome</keyword>
<dbReference type="EMBL" id="VFIA01000008">
    <property type="protein sequence ID" value="MBC3791249.1"/>
    <property type="molecule type" value="Genomic_DNA"/>
</dbReference>
<evidence type="ECO:0000313" key="1">
    <source>
        <dbReference type="EMBL" id="MBC3791249.1"/>
    </source>
</evidence>
<evidence type="ECO:0000313" key="2">
    <source>
        <dbReference type="Proteomes" id="UP000700732"/>
    </source>
</evidence>
<comment type="caution">
    <text evidence="1">The sequence shown here is derived from an EMBL/GenBank/DDBJ whole genome shotgun (WGS) entry which is preliminary data.</text>
</comment>
<proteinExistence type="predicted"/>
<gene>
    <name evidence="1" type="ORF">FH603_1748</name>
</gene>
<organism evidence="1 2">
    <name type="scientific">Spirosoma utsteinense</name>
    <dbReference type="NCBI Taxonomy" id="2585773"/>
    <lineage>
        <taxon>Bacteria</taxon>
        <taxon>Pseudomonadati</taxon>
        <taxon>Bacteroidota</taxon>
        <taxon>Cytophagia</taxon>
        <taxon>Cytophagales</taxon>
        <taxon>Cytophagaceae</taxon>
        <taxon>Spirosoma</taxon>
    </lineage>
</organism>
<protein>
    <recommendedName>
        <fullName evidence="3">Bacteriocin</fullName>
    </recommendedName>
</protein>
<dbReference type="Proteomes" id="UP000700732">
    <property type="component" value="Unassembled WGS sequence"/>
</dbReference>
<reference evidence="1 2" key="1">
    <citation type="submission" date="2019-06" db="EMBL/GenBank/DDBJ databases">
        <title>Spirosoma utsteinense sp. nov. isolated from Antarctic ice-free soils.</title>
        <authorList>
            <person name="Tahon G."/>
        </authorList>
    </citation>
    <scope>NUCLEOTIDE SEQUENCE [LARGE SCALE GENOMIC DNA]</scope>
    <source>
        <strain evidence="1 2">LMG 31447</strain>
    </source>
</reference>